<keyword evidence="3" id="KW-1185">Reference proteome</keyword>
<protein>
    <submittedName>
        <fullName evidence="2">Uncharacterized protein</fullName>
    </submittedName>
</protein>
<gene>
    <name evidence="2" type="ORF">ERUC_LOCUS18310</name>
</gene>
<feature type="compositionally biased region" description="Acidic residues" evidence="1">
    <location>
        <begin position="9"/>
        <end position="19"/>
    </location>
</feature>
<proteinExistence type="predicted"/>
<reference evidence="2 3" key="1">
    <citation type="submission" date="2022-03" db="EMBL/GenBank/DDBJ databases">
        <authorList>
            <person name="Macdonald S."/>
            <person name="Ahmed S."/>
            <person name="Newling K."/>
        </authorList>
    </citation>
    <scope>NUCLEOTIDE SEQUENCE [LARGE SCALE GENOMIC DNA]</scope>
</reference>
<sequence length="191" mass="21137">MALQSKDNGDEDEEDEDEDLSLRFAPTSLKPTRHSLSSLSSTGSNRDSKPPAVSFLPHNRSPSPPVNSVSLIVKLALTISEELRGASAFGAFRFAGRPSLSSARSTTPTPNLMPPSWVSVKAPNAIPPLDPPTSSRDKRVIRGKLQLFMMKYVMLDMLQEENEVVLEKMFTFVMLQEENEVVHVYASKHLI</sequence>
<dbReference type="AlphaFoldDB" id="A0ABC8K206"/>
<dbReference type="Proteomes" id="UP001642260">
    <property type="component" value="Unassembled WGS sequence"/>
</dbReference>
<evidence type="ECO:0000313" key="2">
    <source>
        <dbReference type="EMBL" id="CAH8351622.1"/>
    </source>
</evidence>
<organism evidence="2 3">
    <name type="scientific">Eruca vesicaria subsp. sativa</name>
    <name type="common">Garden rocket</name>
    <name type="synonym">Eruca sativa</name>
    <dbReference type="NCBI Taxonomy" id="29727"/>
    <lineage>
        <taxon>Eukaryota</taxon>
        <taxon>Viridiplantae</taxon>
        <taxon>Streptophyta</taxon>
        <taxon>Embryophyta</taxon>
        <taxon>Tracheophyta</taxon>
        <taxon>Spermatophyta</taxon>
        <taxon>Magnoliopsida</taxon>
        <taxon>eudicotyledons</taxon>
        <taxon>Gunneridae</taxon>
        <taxon>Pentapetalae</taxon>
        <taxon>rosids</taxon>
        <taxon>malvids</taxon>
        <taxon>Brassicales</taxon>
        <taxon>Brassicaceae</taxon>
        <taxon>Brassiceae</taxon>
        <taxon>Eruca</taxon>
    </lineage>
</organism>
<name>A0ABC8K206_ERUVS</name>
<comment type="caution">
    <text evidence="2">The sequence shown here is derived from an EMBL/GenBank/DDBJ whole genome shotgun (WGS) entry which is preliminary data.</text>
</comment>
<evidence type="ECO:0000256" key="1">
    <source>
        <dbReference type="SAM" id="MobiDB-lite"/>
    </source>
</evidence>
<feature type="compositionally biased region" description="Low complexity" evidence="1">
    <location>
        <begin position="57"/>
        <end position="67"/>
    </location>
</feature>
<evidence type="ECO:0000313" key="3">
    <source>
        <dbReference type="Proteomes" id="UP001642260"/>
    </source>
</evidence>
<feature type="region of interest" description="Disordered" evidence="1">
    <location>
        <begin position="1"/>
        <end position="67"/>
    </location>
</feature>
<dbReference type="EMBL" id="CAKOAT010171488">
    <property type="protein sequence ID" value="CAH8351622.1"/>
    <property type="molecule type" value="Genomic_DNA"/>
</dbReference>
<accession>A0ABC8K206</accession>